<dbReference type="SUPFAM" id="SSF52540">
    <property type="entry name" value="P-loop containing nucleoside triphosphate hydrolases"/>
    <property type="match status" value="1"/>
</dbReference>
<evidence type="ECO:0000256" key="4">
    <source>
        <dbReference type="ARBA" id="ARBA00022475"/>
    </source>
</evidence>
<dbReference type="EC" id="3.6.3.-" evidence="9"/>
<evidence type="ECO:0000256" key="1">
    <source>
        <dbReference type="ARBA" id="ARBA00004202"/>
    </source>
</evidence>
<gene>
    <name evidence="9" type="primary">gsiA_1</name>
    <name evidence="9" type="ORF">ERS132416_00043</name>
</gene>
<comment type="subcellular location">
    <subcellularLocation>
        <location evidence="1">Cell membrane</location>
        <topology evidence="1">Peripheral membrane protein</topology>
    </subcellularLocation>
</comment>
<evidence type="ECO:0000313" key="9">
    <source>
        <dbReference type="EMBL" id="CYU60948.1"/>
    </source>
</evidence>
<keyword evidence="5" id="KW-0547">Nucleotide-binding</keyword>
<dbReference type="GO" id="GO:0005886">
    <property type="term" value="C:plasma membrane"/>
    <property type="evidence" value="ECO:0007669"/>
    <property type="project" value="UniProtKB-SubCell"/>
</dbReference>
<evidence type="ECO:0000256" key="2">
    <source>
        <dbReference type="ARBA" id="ARBA00005417"/>
    </source>
</evidence>
<dbReference type="Pfam" id="PF00005">
    <property type="entry name" value="ABC_tran"/>
    <property type="match status" value="1"/>
</dbReference>
<evidence type="ECO:0000256" key="3">
    <source>
        <dbReference type="ARBA" id="ARBA00022448"/>
    </source>
</evidence>
<keyword evidence="4" id="KW-1003">Cell membrane</keyword>
<evidence type="ECO:0000256" key="5">
    <source>
        <dbReference type="ARBA" id="ARBA00022741"/>
    </source>
</evidence>
<dbReference type="PANTHER" id="PTHR43297:SF2">
    <property type="entry name" value="DIPEPTIDE TRANSPORT ATP-BINDING PROTEIN DPPD"/>
    <property type="match status" value="1"/>
</dbReference>
<accession>A0A0Z8EFA8</accession>
<sequence length="286" mass="31816">MSKQLIEISNLTIVNKKRNGQSILVKGIDLSIPKGKIVGIVGESGSGKSLSMKSLMGILPKGLEASYDRFELDGKQVRNPKVLPLSMIFQDPMTSLNPLRTVGFHLQEVLRRFQPKLTKEERDRTIHEMLEKVGIEHPELRLKQFPFEFSGGMRQRIMIAMALLTKPDLLIADEPTTALDVTIQAQILALLKELQEQLGLTVVIVSHDFSVIAGICDLVYVMRNGLVVEHGTVDSIFSQPLHAYTQSLLRAARLEASLGAVLADSEDSQLIQVSPGHWVRKEEKYG</sequence>
<dbReference type="InterPro" id="IPR017871">
    <property type="entry name" value="ABC_transporter-like_CS"/>
</dbReference>
<dbReference type="EMBL" id="FIHD01000001">
    <property type="protein sequence ID" value="CYU60948.1"/>
    <property type="molecule type" value="Genomic_DNA"/>
</dbReference>
<dbReference type="InterPro" id="IPR003439">
    <property type="entry name" value="ABC_transporter-like_ATP-bd"/>
</dbReference>
<dbReference type="Proteomes" id="UP000073494">
    <property type="component" value="Unassembled WGS sequence"/>
</dbReference>
<dbReference type="GO" id="GO:0005524">
    <property type="term" value="F:ATP binding"/>
    <property type="evidence" value="ECO:0007669"/>
    <property type="project" value="UniProtKB-KW"/>
</dbReference>
<dbReference type="PANTHER" id="PTHR43297">
    <property type="entry name" value="OLIGOPEPTIDE TRANSPORT ATP-BINDING PROTEIN APPD"/>
    <property type="match status" value="1"/>
</dbReference>
<reference evidence="9 10" key="1">
    <citation type="submission" date="2016-02" db="EMBL/GenBank/DDBJ databases">
        <authorList>
            <consortium name="Pathogen Informatics"/>
        </authorList>
    </citation>
    <scope>NUCLEOTIDE SEQUENCE [LARGE SCALE GENOMIC DNA]</scope>
    <source>
        <strain evidence="9 10">LSS54</strain>
    </source>
</reference>
<dbReference type="GO" id="GO:0016887">
    <property type="term" value="F:ATP hydrolysis activity"/>
    <property type="evidence" value="ECO:0007669"/>
    <property type="project" value="InterPro"/>
</dbReference>
<dbReference type="InterPro" id="IPR003593">
    <property type="entry name" value="AAA+_ATPase"/>
</dbReference>
<evidence type="ECO:0000259" key="8">
    <source>
        <dbReference type="PROSITE" id="PS50893"/>
    </source>
</evidence>
<dbReference type="InterPro" id="IPR027417">
    <property type="entry name" value="P-loop_NTPase"/>
</dbReference>
<protein>
    <submittedName>
        <fullName evidence="9">ABC transporter ATP-binding protein</fullName>
        <ecNumber evidence="9">3.6.3.-</ecNumber>
    </submittedName>
</protein>
<keyword evidence="6 9" id="KW-0067">ATP-binding</keyword>
<dbReference type="PROSITE" id="PS00211">
    <property type="entry name" value="ABC_TRANSPORTER_1"/>
    <property type="match status" value="1"/>
</dbReference>
<name>A0A0Z8EFA8_STRSU</name>
<evidence type="ECO:0000313" key="10">
    <source>
        <dbReference type="Proteomes" id="UP000073494"/>
    </source>
</evidence>
<dbReference type="InterPro" id="IPR050388">
    <property type="entry name" value="ABC_Ni/Peptide_Import"/>
</dbReference>
<dbReference type="PROSITE" id="PS50893">
    <property type="entry name" value="ABC_TRANSPORTER_2"/>
    <property type="match status" value="1"/>
</dbReference>
<comment type="similarity">
    <text evidence="2">Belongs to the ABC transporter superfamily.</text>
</comment>
<keyword evidence="9" id="KW-0378">Hydrolase</keyword>
<evidence type="ECO:0000256" key="7">
    <source>
        <dbReference type="ARBA" id="ARBA00023136"/>
    </source>
</evidence>
<keyword evidence="7" id="KW-0472">Membrane</keyword>
<evidence type="ECO:0000256" key="6">
    <source>
        <dbReference type="ARBA" id="ARBA00022840"/>
    </source>
</evidence>
<dbReference type="RefSeq" id="WP_044775645.1">
    <property type="nucleotide sequence ID" value="NZ_CEFG01000327.1"/>
</dbReference>
<feature type="domain" description="ABC transporter" evidence="8">
    <location>
        <begin position="6"/>
        <end position="249"/>
    </location>
</feature>
<organism evidence="9 10">
    <name type="scientific">Streptococcus suis</name>
    <dbReference type="NCBI Taxonomy" id="1307"/>
    <lineage>
        <taxon>Bacteria</taxon>
        <taxon>Bacillati</taxon>
        <taxon>Bacillota</taxon>
        <taxon>Bacilli</taxon>
        <taxon>Lactobacillales</taxon>
        <taxon>Streptococcaceae</taxon>
        <taxon>Streptococcus</taxon>
    </lineage>
</organism>
<keyword evidence="3" id="KW-0813">Transport</keyword>
<dbReference type="Gene3D" id="3.40.50.300">
    <property type="entry name" value="P-loop containing nucleotide triphosphate hydrolases"/>
    <property type="match status" value="1"/>
</dbReference>
<proteinExistence type="inferred from homology"/>
<dbReference type="AlphaFoldDB" id="A0A0Z8EFA8"/>
<dbReference type="CDD" id="cd03257">
    <property type="entry name" value="ABC_NikE_OppD_transporters"/>
    <property type="match status" value="1"/>
</dbReference>
<dbReference type="SMART" id="SM00382">
    <property type="entry name" value="AAA"/>
    <property type="match status" value="1"/>
</dbReference>